<dbReference type="FunFam" id="1.10.1070.11:FF:000005">
    <property type="entry name" value="Phosphatidylinositol 4-kinase, catalytic, alpha"/>
    <property type="match status" value="1"/>
</dbReference>
<dbReference type="InterPro" id="IPR045495">
    <property type="entry name" value="PI4K_N"/>
</dbReference>
<dbReference type="GO" id="GO:0005886">
    <property type="term" value="C:plasma membrane"/>
    <property type="evidence" value="ECO:0007669"/>
    <property type="project" value="UniProtKB-SubCell"/>
</dbReference>
<dbReference type="CDD" id="cd00871">
    <property type="entry name" value="PI4Ka"/>
    <property type="match status" value="1"/>
</dbReference>
<dbReference type="InterPro" id="IPR011009">
    <property type="entry name" value="Kinase-like_dom_sf"/>
</dbReference>
<dbReference type="Pfam" id="PF00454">
    <property type="entry name" value="PI3_PI4_kinase"/>
    <property type="match status" value="1"/>
</dbReference>
<evidence type="ECO:0000259" key="18">
    <source>
        <dbReference type="PROSITE" id="PS51545"/>
    </source>
</evidence>
<keyword evidence="5" id="KW-1003">Cell membrane</keyword>
<dbReference type="SMART" id="SM00145">
    <property type="entry name" value="PI3Ka"/>
    <property type="match status" value="1"/>
</dbReference>
<keyword evidence="11" id="KW-0067">ATP-binding</keyword>
<comment type="subcellular location">
    <subcellularLocation>
        <location evidence="1">Cell membrane</location>
    </subcellularLocation>
    <subcellularLocation>
        <location evidence="2">Cytoplasm</location>
    </subcellularLocation>
</comment>
<evidence type="ECO:0000256" key="15">
    <source>
        <dbReference type="ARBA" id="ARBA00062776"/>
    </source>
</evidence>
<dbReference type="GeneTree" id="ENSGT00550000074798"/>
<reference evidence="19" key="1">
    <citation type="submission" date="2021-04" db="EMBL/GenBank/DDBJ databases">
        <authorList>
            <consortium name="Wellcome Sanger Institute Data Sharing"/>
        </authorList>
    </citation>
    <scope>NUCLEOTIDE SEQUENCE [LARGE SCALE GENOMIC DNA]</scope>
</reference>
<dbReference type="SUPFAM" id="SSF56112">
    <property type="entry name" value="Protein kinase-like (PK-like)"/>
    <property type="match status" value="1"/>
</dbReference>
<dbReference type="Gene3D" id="1.25.40.70">
    <property type="entry name" value="Phosphatidylinositol 3-kinase, accessory domain (PIK)"/>
    <property type="match status" value="1"/>
</dbReference>
<dbReference type="InterPro" id="IPR015433">
    <property type="entry name" value="PI3/4_kinase"/>
</dbReference>
<accession>A0A7N6BJ14</accession>
<dbReference type="GO" id="GO:0005737">
    <property type="term" value="C:cytoplasm"/>
    <property type="evidence" value="ECO:0007669"/>
    <property type="project" value="UniProtKB-SubCell"/>
</dbReference>
<dbReference type="PANTHER" id="PTHR10048:SF15">
    <property type="entry name" value="PHOSPHATIDYLINOSITOL 4-KINASE ALPHA"/>
    <property type="match status" value="1"/>
</dbReference>
<dbReference type="PROSITE" id="PS51545">
    <property type="entry name" value="PIK_HELICAL"/>
    <property type="match status" value="1"/>
</dbReference>
<keyword evidence="10" id="KW-0418">Kinase</keyword>
<evidence type="ECO:0000256" key="4">
    <source>
        <dbReference type="ARBA" id="ARBA00012169"/>
    </source>
</evidence>
<comment type="similarity">
    <text evidence="3">Belongs to the PI3/PI4-kinase family. Type III PI4K subfamily.</text>
</comment>
<dbReference type="InterPro" id="IPR001263">
    <property type="entry name" value="PI3K_accessory_dom"/>
</dbReference>
<dbReference type="CDD" id="cd05167">
    <property type="entry name" value="PI4Kc_III_alpha"/>
    <property type="match status" value="1"/>
</dbReference>
<evidence type="ECO:0000313" key="19">
    <source>
        <dbReference type="Ensembl" id="ENSATEP00000063764.1"/>
    </source>
</evidence>
<dbReference type="GO" id="GO:0046854">
    <property type="term" value="P:phosphatidylinositol phosphate biosynthetic process"/>
    <property type="evidence" value="ECO:0007669"/>
    <property type="project" value="InterPro"/>
</dbReference>
<dbReference type="InterPro" id="IPR000403">
    <property type="entry name" value="PI3/4_kinase_cat_dom"/>
</dbReference>
<evidence type="ECO:0000256" key="6">
    <source>
        <dbReference type="ARBA" id="ARBA00022490"/>
    </source>
</evidence>
<sequence length="2062" mass="233199">PAPAAARLFPRRISLRGTRGFYFNTVLSLARSLAAHRPAPVEKVQKLQWMCPQEVRGIFTLDVRRRDAVIALAVFLVESGLQHKDMLVSYLLSLLRGLPRVQWIEESLGKKGKEFLPVAENFSFCLVTLLSDVAQRDPDSRQEIMNTIMEVMQALQDMCQTPDNHDKVYLCRHIVPSLLGMTRAFGRYSNTDEALLSKLFPKDSPQARRVTEETEGVRRRSFNDFRSILPSSLLTVCQSDTLRRRTGTNLDSSAQVCTDTGGHSPCSPTTPGPHYFEAAYLPDSSTVDPDYYFATVSSSFSMSPLFMDAGEHEVEVTVDLLRQLLVMVKKFVSESFLKTLDATMTEVIETNPGINVYYKTFSDPLYVCVFKMLRDTLYYMKALQPAFVREVHDFVLEQFSSSQSELQRVLHDTGGLPGEQSPLKLRCQANAACVDLMVWAVKDEQGAENLCTKLSEKLQSKTSSKVIIAHMPLLICCLQGLGRLCERFPVVAHSATTSLRDFLVVPSPVLIKLYKYHSQYSTGTDKLINVTNEHSQSTFNVLSNRKDQPSMYEQLRDISIDNICRCLKAGLTMDHVIVEAFLASLSNRLYISQENDKDAHLIPDHTIRALGHIAVALRDTPKVMEHILQILQQKFCQPPSQLDVLIIDQLGCMVITGNQYIYQEVWNLFQQISVKASSVVYSATKDYRDHGYRHCSLAVINALANIAANLQGEQLVDELMVNLLELFVQLGLEGKRASERASDKGPALKASSSAGNLGVLIPVIAVLTRRLPPIKEAKPRLQKLFRDFWLYSVVMGFAVEGSGLWPEEWYEGVCEIATKSPLLTFPSGEPLRSELQYNSALKNDTVTPAELSELRATISNLLDPSPEGSALINKLDFAMSTYLLSVYRLEYMRMLRSNDPDRFQVMFRYFEDKAIQKDKSGMMQCIICVADKVFDVFLQMMAEKPKTKEHEEELERHAQFLLINFNHTHKRIRRVADKYLSGLAETFPHLLWSGRVLKTMLDILQTLSLSLSASIVKDFAARCGEILKEAMKWAPSVTKSHLQEYLNKHQNWVSGLSQHTGLAMATESILHFAGYNRQSTTLGTTQLTERPACVKKDYSNFMASLNLRNRYTGEVAGMIQFSEATHSQSDLSRLMIHQMTSALDRKDPEAFTQSMFKTAALLITTKNCDPLLLHHLCWSPLKMFTEHGMETAIACWEWLLAAHNGVEVPFMREMAGAWQMTVELKMGLFSEAKEEAGPLAVSEESQPAPCAPDVIPHFLWIEFLVQRFEIAKYSSADQVEIFTTILQRSLCLSVGGSKSSLNRHVAAIGPRFRLLTLGLTLLHADVVTNATIRNVLREKIYSTAFDYFSVAPKFPTQTDKRLREDISIMIKFYASLQSDKKYLTANQLVPPDSRSSLDAAVGQRQQVAQGWINTYPLSSGMSTLSKKSGLSKKSNRGSQLHKYYMKRRTLLLALLASEIERLTIWYNPLSTQELAISTDLSVETSIANWRSKYISLTEKQWKDNVNLAWSIAPYLALQLPARFKNTEAIVSEVTRLVRMDPAAVCDVPEAVKFLVTWHTIDADSPELSHILCWAPADPPTGLSYFSSMYPPHPLTAQYGVKVLRSFPPDAILFYIPQIVQALRYDKMGYVREYILWAAQKSQLLAHQFIWNMKTNIYLDEEGNQKDPDIGELLEQMVEEITGSLSGPAKDFYQREFDFFNKITNVSAIIKPFPKGEERKRACLEAMSQIKVQPGCYLPSNPEAIVLDIDYKSGTPMQSAAKAPYLAKFKVRRCGVIELEKEGLQSRSDSVDEAKNEEEAKRICWQAAIFKVGDDCRQDMLALQIISLFKNIFQLVGLDLYVFPYRVVATAPGCGVIECIPDCKSRDQLGRQTDFGMYDYFRNQYGDESTLAFQKARYNFIRSMAAYSLLLFLLQIKDRHNGNIMLDSQGHLIHIDFGFMFESSPGGNLGWEPDIKLTDEMVMIMGGKMEATPFKWFMEMCVRGYLAVRPYMDGVVSLVTLMLDTGLPCFRGQTIKLLKQRFNPGLSEKDAAAFIIKVIQNCFLSNRSRTYDMIQYYQNQIPY</sequence>
<evidence type="ECO:0000256" key="11">
    <source>
        <dbReference type="ARBA" id="ARBA00022840"/>
    </source>
</evidence>
<evidence type="ECO:0000256" key="8">
    <source>
        <dbReference type="ARBA" id="ARBA00022679"/>
    </source>
</evidence>
<dbReference type="Ensembl" id="ENSATET00000040802.2">
    <property type="protein sequence ID" value="ENSATEP00000063764.1"/>
    <property type="gene ID" value="ENSATEG00000021117.3"/>
</dbReference>
<evidence type="ECO:0000256" key="14">
    <source>
        <dbReference type="ARBA" id="ARBA00056014"/>
    </source>
</evidence>
<reference evidence="19" key="3">
    <citation type="submission" date="2025-09" db="UniProtKB">
        <authorList>
            <consortium name="Ensembl"/>
        </authorList>
    </citation>
    <scope>IDENTIFICATION</scope>
</reference>
<evidence type="ECO:0000256" key="16">
    <source>
        <dbReference type="ARBA" id="ARBA00067500"/>
    </source>
</evidence>
<reference evidence="19" key="2">
    <citation type="submission" date="2025-08" db="UniProtKB">
        <authorList>
            <consortium name="Ensembl"/>
        </authorList>
    </citation>
    <scope>IDENTIFICATION</scope>
</reference>
<dbReference type="Pfam" id="PF00613">
    <property type="entry name" value="PI3Ka"/>
    <property type="match status" value="1"/>
</dbReference>
<dbReference type="FunFam" id="1.25.40.70:FF:000002">
    <property type="entry name" value="Phosphatidylinositol 4-kinase, catalytic, alpha"/>
    <property type="match status" value="1"/>
</dbReference>
<evidence type="ECO:0000256" key="2">
    <source>
        <dbReference type="ARBA" id="ARBA00004496"/>
    </source>
</evidence>
<comment type="subunit">
    <text evidence="15">Component of a phosphatidylinositol 4-kinase (PI4K) complex, composed of PI4KA, EFR3 (EFR3A or EFR3B), TTC7 (TTC7A or TTC7B) and HYCC (HYCC1 or HYCC2). Interacts with TMEM150A; regulating recruitment to the plasma membrane. Interacts with TTC7A.</text>
</comment>
<dbReference type="PROSITE" id="PS00916">
    <property type="entry name" value="PI3_4_KINASE_2"/>
    <property type="match status" value="1"/>
</dbReference>
<evidence type="ECO:0000256" key="9">
    <source>
        <dbReference type="ARBA" id="ARBA00022741"/>
    </source>
</evidence>
<keyword evidence="12" id="KW-0443">Lipid metabolism</keyword>
<proteinExistence type="inferred from homology"/>
<dbReference type="EC" id="2.7.1.67" evidence="4"/>
<dbReference type="PROSITE" id="PS50290">
    <property type="entry name" value="PI3_4_KINASE_3"/>
    <property type="match status" value="1"/>
</dbReference>
<dbReference type="InterPro" id="IPR016024">
    <property type="entry name" value="ARM-type_fold"/>
</dbReference>
<dbReference type="SMART" id="SM00146">
    <property type="entry name" value="PI3Kc"/>
    <property type="match status" value="1"/>
</dbReference>
<evidence type="ECO:0000256" key="5">
    <source>
        <dbReference type="ARBA" id="ARBA00022475"/>
    </source>
</evidence>
<keyword evidence="9" id="KW-0547">Nucleotide-binding</keyword>
<evidence type="ECO:0000313" key="20">
    <source>
        <dbReference type="Proteomes" id="UP000265040"/>
    </source>
</evidence>
<evidence type="ECO:0000259" key="17">
    <source>
        <dbReference type="PROSITE" id="PS50290"/>
    </source>
</evidence>
<evidence type="ECO:0000256" key="1">
    <source>
        <dbReference type="ARBA" id="ARBA00004236"/>
    </source>
</evidence>
<feature type="domain" description="PI3K/PI4K catalytic" evidence="17">
    <location>
        <begin position="1777"/>
        <end position="2046"/>
    </location>
</feature>
<evidence type="ECO:0000256" key="3">
    <source>
        <dbReference type="ARBA" id="ARBA00006209"/>
    </source>
</evidence>
<dbReference type="Proteomes" id="UP000265040">
    <property type="component" value="Chromosome 9"/>
</dbReference>
<dbReference type="InterPro" id="IPR018936">
    <property type="entry name" value="PI3/4_kinase_CS"/>
</dbReference>
<evidence type="ECO:0000256" key="10">
    <source>
        <dbReference type="ARBA" id="ARBA00022777"/>
    </source>
</evidence>
<dbReference type="Gene3D" id="3.30.1010.10">
    <property type="entry name" value="Phosphatidylinositol 3-kinase Catalytic Subunit, Chain A, domain 4"/>
    <property type="match status" value="1"/>
</dbReference>
<dbReference type="PANTHER" id="PTHR10048">
    <property type="entry name" value="PHOSPHATIDYLINOSITOL KINASE"/>
    <property type="match status" value="1"/>
</dbReference>
<dbReference type="GO" id="GO:0048015">
    <property type="term" value="P:phosphatidylinositol-mediated signaling"/>
    <property type="evidence" value="ECO:0007669"/>
    <property type="project" value="TreeGrafter"/>
</dbReference>
<organism evidence="19 20">
    <name type="scientific">Anabas testudineus</name>
    <name type="common">Climbing perch</name>
    <name type="synonym">Anthias testudineus</name>
    <dbReference type="NCBI Taxonomy" id="64144"/>
    <lineage>
        <taxon>Eukaryota</taxon>
        <taxon>Metazoa</taxon>
        <taxon>Chordata</taxon>
        <taxon>Craniata</taxon>
        <taxon>Vertebrata</taxon>
        <taxon>Euteleostomi</taxon>
        <taxon>Actinopterygii</taxon>
        <taxon>Neopterygii</taxon>
        <taxon>Teleostei</taxon>
        <taxon>Neoteleostei</taxon>
        <taxon>Acanthomorphata</taxon>
        <taxon>Anabantaria</taxon>
        <taxon>Anabantiformes</taxon>
        <taxon>Anabantoidei</taxon>
        <taxon>Anabantidae</taxon>
        <taxon>Anabas</taxon>
    </lineage>
</organism>
<comment type="function">
    <text evidence="14">Acts on phosphatidylinositol (PtdIns) in the first committed step in the production of the second messenger inositol-1,4,5,-trisphosphate.</text>
</comment>
<dbReference type="FunFam" id="3.30.1010.10:FF:000009">
    <property type="entry name" value="Phosphatidylinositol 4-kinase, catalytic, alpha"/>
    <property type="match status" value="1"/>
</dbReference>
<keyword evidence="8" id="KW-0808">Transferase</keyword>
<dbReference type="PROSITE" id="PS00915">
    <property type="entry name" value="PI3_4_KINASE_1"/>
    <property type="match status" value="1"/>
</dbReference>
<dbReference type="InterPro" id="IPR042236">
    <property type="entry name" value="PI3K_accessory_sf"/>
</dbReference>
<protein>
    <recommendedName>
        <fullName evidence="16">Phosphatidylinositol 4-kinase alpha</fullName>
        <ecNumber evidence="4">2.7.1.67</ecNumber>
    </recommendedName>
</protein>
<dbReference type="Pfam" id="PF19274">
    <property type="entry name" value="PI4K_N"/>
    <property type="match status" value="2"/>
</dbReference>
<evidence type="ECO:0000256" key="7">
    <source>
        <dbReference type="ARBA" id="ARBA00022553"/>
    </source>
</evidence>
<dbReference type="SUPFAM" id="SSF48371">
    <property type="entry name" value="ARM repeat"/>
    <property type="match status" value="2"/>
</dbReference>
<keyword evidence="6" id="KW-0963">Cytoplasm</keyword>
<keyword evidence="20" id="KW-1185">Reference proteome</keyword>
<feature type="domain" description="PIK helical" evidence="18">
    <location>
        <begin position="1491"/>
        <end position="1679"/>
    </location>
</feature>
<name>A0A7N6BJ14_ANATE</name>
<dbReference type="Gene3D" id="1.10.1070.11">
    <property type="entry name" value="Phosphatidylinositol 3-/4-kinase, catalytic domain"/>
    <property type="match status" value="1"/>
</dbReference>
<dbReference type="GO" id="GO:0005524">
    <property type="term" value="F:ATP binding"/>
    <property type="evidence" value="ECO:0007669"/>
    <property type="project" value="UniProtKB-KW"/>
</dbReference>
<keyword evidence="13" id="KW-0472">Membrane</keyword>
<evidence type="ECO:0000256" key="13">
    <source>
        <dbReference type="ARBA" id="ARBA00023136"/>
    </source>
</evidence>
<evidence type="ECO:0000256" key="12">
    <source>
        <dbReference type="ARBA" id="ARBA00023098"/>
    </source>
</evidence>
<dbReference type="GO" id="GO:0004430">
    <property type="term" value="F:1-phosphatidylinositol 4-kinase activity"/>
    <property type="evidence" value="ECO:0007669"/>
    <property type="project" value="UniProtKB-EC"/>
</dbReference>
<keyword evidence="7" id="KW-0597">Phosphoprotein</keyword>
<dbReference type="InterPro" id="IPR036940">
    <property type="entry name" value="PI3/4_kinase_cat_sf"/>
</dbReference>